<dbReference type="RefSeq" id="WP_098074811.1">
    <property type="nucleotide sequence ID" value="NZ_PDEQ01000002.1"/>
</dbReference>
<dbReference type="InterPro" id="IPR036691">
    <property type="entry name" value="Endo/exonu/phosph_ase_sf"/>
</dbReference>
<proteinExistence type="predicted"/>
<dbReference type="Pfam" id="PF03372">
    <property type="entry name" value="Exo_endo_phos"/>
    <property type="match status" value="1"/>
</dbReference>
<protein>
    <submittedName>
        <fullName evidence="3">Endonuclease</fullName>
    </submittedName>
</protein>
<dbReference type="EMBL" id="PDEQ01000002">
    <property type="protein sequence ID" value="PEN14638.1"/>
    <property type="molecule type" value="Genomic_DNA"/>
</dbReference>
<keyword evidence="3" id="KW-0378">Hydrolase</keyword>
<feature type="signal peptide" evidence="1">
    <location>
        <begin position="1"/>
        <end position="21"/>
    </location>
</feature>
<dbReference type="InterPro" id="IPR005135">
    <property type="entry name" value="Endo/exonuclease/phosphatase"/>
</dbReference>
<evidence type="ECO:0000313" key="3">
    <source>
        <dbReference type="EMBL" id="PEN14638.1"/>
    </source>
</evidence>
<reference evidence="3 4" key="1">
    <citation type="submission" date="2017-10" db="EMBL/GenBank/DDBJ databases">
        <title>Draft genome of Longibacter Salinarum.</title>
        <authorList>
            <person name="Goh K.M."/>
            <person name="Shamsir M.S."/>
            <person name="Lim S.W."/>
        </authorList>
    </citation>
    <scope>NUCLEOTIDE SEQUENCE [LARGE SCALE GENOMIC DNA]</scope>
    <source>
        <strain evidence="3 4">KCTC 52045</strain>
    </source>
</reference>
<dbReference type="Gene3D" id="3.60.10.10">
    <property type="entry name" value="Endonuclease/exonuclease/phosphatase"/>
    <property type="match status" value="1"/>
</dbReference>
<evidence type="ECO:0000259" key="2">
    <source>
        <dbReference type="Pfam" id="PF03372"/>
    </source>
</evidence>
<dbReference type="AlphaFoldDB" id="A0A2A8D1W5"/>
<keyword evidence="3" id="KW-0540">Nuclease</keyword>
<dbReference type="OrthoDB" id="292013at2"/>
<accession>A0A2A8D1W5</accession>
<keyword evidence="3" id="KW-0255">Endonuclease</keyword>
<comment type="caution">
    <text evidence="3">The sequence shown here is derived from an EMBL/GenBank/DDBJ whole genome shotgun (WGS) entry which is preliminary data.</text>
</comment>
<keyword evidence="4" id="KW-1185">Reference proteome</keyword>
<keyword evidence="1" id="KW-0732">Signal</keyword>
<dbReference type="SUPFAM" id="SSF56219">
    <property type="entry name" value="DNase I-like"/>
    <property type="match status" value="1"/>
</dbReference>
<feature type="chain" id="PRO_5013151369" evidence="1">
    <location>
        <begin position="22"/>
        <end position="416"/>
    </location>
</feature>
<dbReference type="GO" id="GO:0004519">
    <property type="term" value="F:endonuclease activity"/>
    <property type="evidence" value="ECO:0007669"/>
    <property type="project" value="UniProtKB-KW"/>
</dbReference>
<dbReference type="Proteomes" id="UP000220102">
    <property type="component" value="Unassembled WGS sequence"/>
</dbReference>
<organism evidence="3 4">
    <name type="scientific">Longibacter salinarum</name>
    <dbReference type="NCBI Taxonomy" id="1850348"/>
    <lineage>
        <taxon>Bacteria</taxon>
        <taxon>Pseudomonadati</taxon>
        <taxon>Rhodothermota</taxon>
        <taxon>Rhodothermia</taxon>
        <taxon>Rhodothermales</taxon>
        <taxon>Salisaetaceae</taxon>
        <taxon>Longibacter</taxon>
    </lineage>
</organism>
<name>A0A2A8D1W5_9BACT</name>
<dbReference type="PROSITE" id="PS51257">
    <property type="entry name" value="PROKAR_LIPOPROTEIN"/>
    <property type="match status" value="1"/>
</dbReference>
<sequence>MQRLSLLVFVLSLIVVGVGCSSDDDTSSDRAETIRFMTYNIEDVRTGDVKRADHPRLERAAARIQTLRPDVLLVNELSYDQQGGPDVEDGDSPGQNAQRFVDQYLSQPRSDSLQPVRYQTVMLPVNTGISSGFDLNNDGEIVETVPEVPSTPPDGSVPPQNDAGRAYGGDTWGFGTFPGHYGMALFVREDLKVLTDSIRTFRLYPWSRLPGAEVPTDSVTGEPFYSSEEWEALRLSSKSHWDIPIELPNGDLIHVLASHPTPPTFDGAADRNGHRNHDEIRFWQEYISGADHIVDDSSKTGGLASDASFVIMGDQNADPDEGDTYGTPIADLLNHDRVQSIQPEATPAGQSAFPDLDADDTARWGLRVDYVIPSEDLNVVASGVWRPTGGEAKELEVSDHFPVWVDVSIPASTSSK</sequence>
<evidence type="ECO:0000313" key="4">
    <source>
        <dbReference type="Proteomes" id="UP000220102"/>
    </source>
</evidence>
<gene>
    <name evidence="3" type="ORF">CRI94_06345</name>
</gene>
<evidence type="ECO:0000256" key="1">
    <source>
        <dbReference type="SAM" id="SignalP"/>
    </source>
</evidence>
<feature type="domain" description="Endonuclease/exonuclease/phosphatase" evidence="2">
    <location>
        <begin position="38"/>
        <end position="400"/>
    </location>
</feature>